<gene>
    <name evidence="1" type="ORF">AAW01_01280</name>
</gene>
<evidence type="ECO:0008006" key="3">
    <source>
        <dbReference type="Google" id="ProtNLM"/>
    </source>
</evidence>
<dbReference type="OrthoDB" id="5704033at2"/>
<proteinExistence type="predicted"/>
<dbReference type="Gene3D" id="1.10.10.60">
    <property type="entry name" value="Homeodomain-like"/>
    <property type="match status" value="1"/>
</dbReference>
<dbReference type="AlphaFoldDB" id="A0A0G9MQ73"/>
<dbReference type="PATRIC" id="fig|502682.8.peg.263"/>
<keyword evidence="2" id="KW-1185">Reference proteome</keyword>
<dbReference type="Proteomes" id="UP000053070">
    <property type="component" value="Unassembled WGS sequence"/>
</dbReference>
<name>A0A0G9MQ73_9SPHN</name>
<evidence type="ECO:0000313" key="2">
    <source>
        <dbReference type="Proteomes" id="UP000053070"/>
    </source>
</evidence>
<sequence length="60" mass="6509">MPNNNDDLLAEMRDVKRLLILQLLESGTPQGRIASILGVSAATMSRMLPKGLTKSIRTGD</sequence>
<dbReference type="EMBL" id="LBHC01000001">
    <property type="protein sequence ID" value="KLE32714.1"/>
    <property type="molecule type" value="Genomic_DNA"/>
</dbReference>
<comment type="caution">
    <text evidence="1">The sequence shown here is derived from an EMBL/GenBank/DDBJ whole genome shotgun (WGS) entry which is preliminary data.</text>
</comment>
<protein>
    <recommendedName>
        <fullName evidence="3">Transcriptional regulator</fullName>
    </recommendedName>
</protein>
<reference evidence="1 2" key="1">
    <citation type="submission" date="2015-04" db="EMBL/GenBank/DDBJ databases">
        <title>The draft genome sequence of Erythrobacr gangjinensis K7-2.</title>
        <authorList>
            <person name="Zhuang L."/>
            <person name="Liu Y."/>
            <person name="Shao Z."/>
        </authorList>
    </citation>
    <scope>NUCLEOTIDE SEQUENCE [LARGE SCALE GENOMIC DNA]</scope>
    <source>
        <strain evidence="1 2">K7-2</strain>
    </source>
</reference>
<organism evidence="1 2">
    <name type="scientific">Aurantiacibacter gangjinensis</name>
    <dbReference type="NCBI Taxonomy" id="502682"/>
    <lineage>
        <taxon>Bacteria</taxon>
        <taxon>Pseudomonadati</taxon>
        <taxon>Pseudomonadota</taxon>
        <taxon>Alphaproteobacteria</taxon>
        <taxon>Sphingomonadales</taxon>
        <taxon>Erythrobacteraceae</taxon>
        <taxon>Aurantiacibacter</taxon>
    </lineage>
</organism>
<evidence type="ECO:0000313" key="1">
    <source>
        <dbReference type="EMBL" id="KLE32714.1"/>
    </source>
</evidence>
<accession>A0A0G9MQ73</accession>